<evidence type="ECO:0000313" key="2">
    <source>
        <dbReference type="Proteomes" id="UP000593577"/>
    </source>
</evidence>
<reference evidence="1 2" key="1">
    <citation type="journal article" date="2019" name="Genome Biol. Evol.">
        <title>Insights into the evolution of the New World diploid cottons (Gossypium, subgenus Houzingenia) based on genome sequencing.</title>
        <authorList>
            <person name="Grover C.E."/>
            <person name="Arick M.A. 2nd"/>
            <person name="Thrash A."/>
            <person name="Conover J.L."/>
            <person name="Sanders W.S."/>
            <person name="Peterson D.G."/>
            <person name="Frelichowski J.E."/>
            <person name="Scheffler J.A."/>
            <person name="Scheffler B.E."/>
            <person name="Wendel J.F."/>
        </authorList>
    </citation>
    <scope>NUCLEOTIDE SEQUENCE [LARGE SCALE GENOMIC DNA]</scope>
    <source>
        <strain evidence="1">185</strain>
        <tissue evidence="1">Leaf</tissue>
    </source>
</reference>
<proteinExistence type="predicted"/>
<dbReference type="EMBL" id="JABFAA010349734">
    <property type="protein sequence ID" value="MBA0702202.1"/>
    <property type="molecule type" value="Genomic_DNA"/>
</dbReference>
<keyword evidence="2" id="KW-1185">Reference proteome</keyword>
<accession>A0A7J8YS68</accession>
<dbReference type="Proteomes" id="UP000593577">
    <property type="component" value="Unassembled WGS sequence"/>
</dbReference>
<evidence type="ECO:0000313" key="1">
    <source>
        <dbReference type="EMBL" id="MBA0702202.1"/>
    </source>
</evidence>
<gene>
    <name evidence="1" type="ORF">Goari_022898</name>
</gene>
<sequence length="107" mass="12313">MRGLDRRSGYSLDKKALSDFVTDRAAMLNRDFRIFNLVEKPMIPKPVEERGWQKLGTGVLKINFDAPVNGRMMSFGLVARDHDGFVLGVAWAFWRLTLELNGLRCRR</sequence>
<organism evidence="1 2">
    <name type="scientific">Gossypium aridum</name>
    <name type="common">American cotton</name>
    <name type="synonym">Erioxylum aridum</name>
    <dbReference type="NCBI Taxonomy" id="34290"/>
    <lineage>
        <taxon>Eukaryota</taxon>
        <taxon>Viridiplantae</taxon>
        <taxon>Streptophyta</taxon>
        <taxon>Embryophyta</taxon>
        <taxon>Tracheophyta</taxon>
        <taxon>Spermatophyta</taxon>
        <taxon>Magnoliopsida</taxon>
        <taxon>eudicotyledons</taxon>
        <taxon>Gunneridae</taxon>
        <taxon>Pentapetalae</taxon>
        <taxon>rosids</taxon>
        <taxon>malvids</taxon>
        <taxon>Malvales</taxon>
        <taxon>Malvaceae</taxon>
        <taxon>Malvoideae</taxon>
        <taxon>Gossypium</taxon>
    </lineage>
</organism>
<name>A0A7J8YS68_GOSAI</name>
<protein>
    <submittedName>
        <fullName evidence="1">Uncharacterized protein</fullName>
    </submittedName>
</protein>
<comment type="caution">
    <text evidence="1">The sequence shown here is derived from an EMBL/GenBank/DDBJ whole genome shotgun (WGS) entry which is preliminary data.</text>
</comment>
<dbReference type="AlphaFoldDB" id="A0A7J8YS68"/>